<organism evidence="5 6">
    <name type="scientific">Fibrisoma montanum</name>
    <dbReference type="NCBI Taxonomy" id="2305895"/>
    <lineage>
        <taxon>Bacteria</taxon>
        <taxon>Pseudomonadati</taxon>
        <taxon>Bacteroidota</taxon>
        <taxon>Cytophagia</taxon>
        <taxon>Cytophagales</taxon>
        <taxon>Spirosomataceae</taxon>
        <taxon>Fibrisoma</taxon>
    </lineage>
</organism>
<dbReference type="PANTHER" id="PTHR44196:SF2">
    <property type="entry name" value="SHORT-CHAIN DEHYDROGENASE-RELATED"/>
    <property type="match status" value="1"/>
</dbReference>
<dbReference type="CDD" id="cd05233">
    <property type="entry name" value="SDR_c"/>
    <property type="match status" value="1"/>
</dbReference>
<dbReference type="PRINTS" id="PR00080">
    <property type="entry name" value="SDRFAMILY"/>
</dbReference>
<dbReference type="InterPro" id="IPR002347">
    <property type="entry name" value="SDR_fam"/>
</dbReference>
<dbReference type="PANTHER" id="PTHR44196">
    <property type="entry name" value="DEHYDROGENASE/REDUCTASE SDR FAMILY MEMBER 7B"/>
    <property type="match status" value="1"/>
</dbReference>
<dbReference type="OrthoDB" id="9808814at2"/>
<dbReference type="GO" id="GO:0016491">
    <property type="term" value="F:oxidoreductase activity"/>
    <property type="evidence" value="ECO:0007669"/>
    <property type="project" value="UniProtKB-KW"/>
</dbReference>
<dbReference type="SUPFAM" id="SSF51735">
    <property type="entry name" value="NAD(P)-binding Rossmann-fold domains"/>
    <property type="match status" value="1"/>
</dbReference>
<comment type="caution">
    <text evidence="5">The sequence shown here is derived from an EMBL/GenBank/DDBJ whole genome shotgun (WGS) entry which is preliminary data.</text>
</comment>
<keyword evidence="6" id="KW-1185">Reference proteome</keyword>
<feature type="domain" description="Ketoreductase" evidence="4">
    <location>
        <begin position="5"/>
        <end position="182"/>
    </location>
</feature>
<evidence type="ECO:0000256" key="2">
    <source>
        <dbReference type="ARBA" id="ARBA00023002"/>
    </source>
</evidence>
<reference evidence="5 6" key="1">
    <citation type="submission" date="2018-08" db="EMBL/GenBank/DDBJ databases">
        <title>Fibrisoma montanum sp. nov., isolated from Danxia mountain soil.</title>
        <authorList>
            <person name="Huang Y."/>
        </authorList>
    </citation>
    <scope>NUCLEOTIDE SEQUENCE [LARGE SCALE GENOMIC DNA]</scope>
    <source>
        <strain evidence="5 6">HYT19</strain>
    </source>
</reference>
<name>A0A418M411_9BACT</name>
<evidence type="ECO:0000256" key="1">
    <source>
        <dbReference type="ARBA" id="ARBA00006484"/>
    </source>
</evidence>
<dbReference type="GO" id="GO:0016020">
    <property type="term" value="C:membrane"/>
    <property type="evidence" value="ECO:0007669"/>
    <property type="project" value="TreeGrafter"/>
</dbReference>
<dbReference type="PRINTS" id="PR00081">
    <property type="entry name" value="GDHRDH"/>
</dbReference>
<protein>
    <submittedName>
        <fullName evidence="5">SDR family oxidoreductase</fullName>
    </submittedName>
</protein>
<dbReference type="SMART" id="SM00822">
    <property type="entry name" value="PKS_KR"/>
    <property type="match status" value="1"/>
</dbReference>
<sequence>MPYALVTGASKGIGLAIAEELARRKYNVLLVARSASLLQQLAQRLTATYGVQADFLPVDLATTDAARQIFDWCRERSYSVQLLVNNAGYGLSGPFDNYTAAEHTDMMTVNMTALVQLCRLFLPQLKEQPRAYILNIGSSAAYQAVPLLSVYAASKAFVVSFSRGLRQELRRTSVSVTCISPGATDTEFVNRAQIGEKGRKAAQQVNMTPADVARMAIDAALSGKGEVITGFINKLGAFAAWLLPKGFVERTAGSIYE</sequence>
<dbReference type="RefSeq" id="WP_119669616.1">
    <property type="nucleotide sequence ID" value="NZ_QXED01000006.1"/>
</dbReference>
<dbReference type="Proteomes" id="UP000283523">
    <property type="component" value="Unassembled WGS sequence"/>
</dbReference>
<dbReference type="AlphaFoldDB" id="A0A418M411"/>
<dbReference type="InterPro" id="IPR057326">
    <property type="entry name" value="KR_dom"/>
</dbReference>
<comment type="similarity">
    <text evidence="1 3">Belongs to the short-chain dehydrogenases/reductases (SDR) family.</text>
</comment>
<evidence type="ECO:0000313" key="5">
    <source>
        <dbReference type="EMBL" id="RIV20449.1"/>
    </source>
</evidence>
<evidence type="ECO:0000256" key="3">
    <source>
        <dbReference type="RuleBase" id="RU000363"/>
    </source>
</evidence>
<dbReference type="InterPro" id="IPR020904">
    <property type="entry name" value="Sc_DH/Rdtase_CS"/>
</dbReference>
<keyword evidence="2" id="KW-0560">Oxidoreductase</keyword>
<dbReference type="EMBL" id="QXED01000006">
    <property type="protein sequence ID" value="RIV20449.1"/>
    <property type="molecule type" value="Genomic_DNA"/>
</dbReference>
<dbReference type="PIRSF" id="PIRSF000126">
    <property type="entry name" value="11-beta-HSD1"/>
    <property type="match status" value="1"/>
</dbReference>
<dbReference type="InterPro" id="IPR036291">
    <property type="entry name" value="NAD(P)-bd_dom_sf"/>
</dbReference>
<evidence type="ECO:0000259" key="4">
    <source>
        <dbReference type="SMART" id="SM00822"/>
    </source>
</evidence>
<evidence type="ECO:0000313" key="6">
    <source>
        <dbReference type="Proteomes" id="UP000283523"/>
    </source>
</evidence>
<dbReference type="Gene3D" id="3.40.50.720">
    <property type="entry name" value="NAD(P)-binding Rossmann-like Domain"/>
    <property type="match status" value="1"/>
</dbReference>
<gene>
    <name evidence="5" type="ORF">DYU11_20590</name>
</gene>
<proteinExistence type="inferred from homology"/>
<dbReference type="Pfam" id="PF00106">
    <property type="entry name" value="adh_short"/>
    <property type="match status" value="1"/>
</dbReference>
<dbReference type="PROSITE" id="PS00061">
    <property type="entry name" value="ADH_SHORT"/>
    <property type="match status" value="1"/>
</dbReference>
<accession>A0A418M411</accession>